<dbReference type="SUPFAM" id="SSF53850">
    <property type="entry name" value="Periplasmic binding protein-like II"/>
    <property type="match status" value="1"/>
</dbReference>
<dbReference type="STRING" id="160660.BJI67_01740"/>
<organism evidence="7 8">
    <name type="scientific">Acidihalobacter prosperus</name>
    <dbReference type="NCBI Taxonomy" id="160660"/>
    <lineage>
        <taxon>Bacteria</taxon>
        <taxon>Pseudomonadati</taxon>
        <taxon>Pseudomonadota</taxon>
        <taxon>Gammaproteobacteria</taxon>
        <taxon>Chromatiales</taxon>
        <taxon>Ectothiorhodospiraceae</taxon>
        <taxon>Acidihalobacter</taxon>
    </lineage>
</organism>
<keyword evidence="4 5" id="KW-0732">Signal</keyword>
<comment type="similarity">
    <text evidence="2">Belongs to the bacterial solute-binding protein SsuA/TauA family.</text>
</comment>
<evidence type="ECO:0000313" key="8">
    <source>
        <dbReference type="Proteomes" id="UP000029273"/>
    </source>
</evidence>
<proteinExistence type="inferred from homology"/>
<feature type="signal peptide" evidence="5">
    <location>
        <begin position="1"/>
        <end position="27"/>
    </location>
</feature>
<dbReference type="NCBIfam" id="TIGR01728">
    <property type="entry name" value="SsuA_fam"/>
    <property type="match status" value="1"/>
</dbReference>
<dbReference type="RefSeq" id="WP_082954529.1">
    <property type="nucleotide sequence ID" value="NZ_JQSG02000003.1"/>
</dbReference>
<dbReference type="PANTHER" id="PTHR30024:SF47">
    <property type="entry name" value="TAURINE-BINDING PERIPLASMIC PROTEIN"/>
    <property type="match status" value="1"/>
</dbReference>
<evidence type="ECO:0000256" key="2">
    <source>
        <dbReference type="ARBA" id="ARBA00010742"/>
    </source>
</evidence>
<dbReference type="GO" id="GO:0042626">
    <property type="term" value="F:ATPase-coupled transmembrane transporter activity"/>
    <property type="evidence" value="ECO:0007669"/>
    <property type="project" value="InterPro"/>
</dbReference>
<evidence type="ECO:0000259" key="6">
    <source>
        <dbReference type="Pfam" id="PF09084"/>
    </source>
</evidence>
<dbReference type="Gene3D" id="3.40.190.10">
    <property type="entry name" value="Periplasmic binding protein-like II"/>
    <property type="match status" value="2"/>
</dbReference>
<evidence type="ECO:0000256" key="4">
    <source>
        <dbReference type="ARBA" id="ARBA00022729"/>
    </source>
</evidence>
<evidence type="ECO:0000313" key="7">
    <source>
        <dbReference type="EMBL" id="OBS09268.1"/>
    </source>
</evidence>
<reference evidence="7 8" key="1">
    <citation type="journal article" date="2014" name="Genome Announc.">
        <title>Draft Genome Sequence of the Iron-Oxidizing, Acidophilic, and Halotolerant 'Thiobacillus prosperus' Type Strain DSM 5130.</title>
        <authorList>
            <person name="Ossandon F.J."/>
            <person name="Cardenas J.P."/>
            <person name="Corbett M."/>
            <person name="Quatrini R."/>
            <person name="Holmes D.S."/>
            <person name="Watkin E."/>
        </authorList>
    </citation>
    <scope>NUCLEOTIDE SEQUENCE [LARGE SCALE GENOMIC DNA]</scope>
    <source>
        <strain evidence="7 8">DSM 5130</strain>
    </source>
</reference>
<dbReference type="InterPro" id="IPR015168">
    <property type="entry name" value="SsuA/THI5"/>
</dbReference>
<dbReference type="Proteomes" id="UP000029273">
    <property type="component" value="Unassembled WGS sequence"/>
</dbReference>
<comment type="subcellular location">
    <subcellularLocation>
        <location evidence="1">Periplasm</location>
    </subcellularLocation>
</comment>
<dbReference type="CDD" id="cd13563">
    <property type="entry name" value="PBP2_SsuA_like_6"/>
    <property type="match status" value="1"/>
</dbReference>
<protein>
    <submittedName>
        <fullName evidence="7">Urea carboxylase-related ABC transporter,periplasmic substrate-binding protein</fullName>
    </submittedName>
</protein>
<feature type="chain" id="PRO_5008343247" evidence="5">
    <location>
        <begin position="28"/>
        <end position="326"/>
    </location>
</feature>
<dbReference type="EMBL" id="JQSG02000003">
    <property type="protein sequence ID" value="OBS09268.1"/>
    <property type="molecule type" value="Genomic_DNA"/>
</dbReference>
<accession>A0A1A6C3Y1</accession>
<feature type="domain" description="SsuA/THI5-like" evidence="6">
    <location>
        <begin position="40"/>
        <end position="246"/>
    </location>
</feature>
<evidence type="ECO:0000256" key="1">
    <source>
        <dbReference type="ARBA" id="ARBA00004418"/>
    </source>
</evidence>
<dbReference type="GO" id="GO:0042597">
    <property type="term" value="C:periplasmic space"/>
    <property type="evidence" value="ECO:0007669"/>
    <property type="project" value="UniProtKB-SubCell"/>
</dbReference>
<dbReference type="InterPro" id="IPR010067">
    <property type="entry name" value="ABC_SsuA_sub-bd"/>
</dbReference>
<dbReference type="OrthoDB" id="5292144at2"/>
<sequence>MKRSKKLIATLMLTLLAPVMFMSTARAEITLGISDWPGWVAWYIAQEKGYFKKYGAHVKLVWFPNYIDSVNALSAGQLDANSQALIDTLAPLEKGVPIKTILVTDNSAGNDALMVSNSIKSFADLKGKTIGLEQYSIENYLADTALARHGMSEKDVKIVNMSTGDAAAALISGRIDGAGVWNPWINRIENSHKGHPLFTSKDAPGLIPDIVAARESSLKKHAKDFEGMVKAWFAVVRFVHAHPEAAAKIMAPHVGLDPKEYALSLAGTRLFGAELNREAMKPGSSSVSLYNSTADTGKFLIKAKAIAKTPDPSMFIDPKFVDMASK</sequence>
<dbReference type="GO" id="GO:0016020">
    <property type="term" value="C:membrane"/>
    <property type="evidence" value="ECO:0007669"/>
    <property type="project" value="InterPro"/>
</dbReference>
<name>A0A1A6C3Y1_9GAMM</name>
<keyword evidence="8" id="KW-1185">Reference proteome</keyword>
<keyword evidence="3" id="KW-0813">Transport</keyword>
<dbReference type="Pfam" id="PF09084">
    <property type="entry name" value="NMT1"/>
    <property type="match status" value="1"/>
</dbReference>
<dbReference type="AlphaFoldDB" id="A0A1A6C3Y1"/>
<gene>
    <name evidence="7" type="ORF">Thpro_021596</name>
</gene>
<evidence type="ECO:0000256" key="5">
    <source>
        <dbReference type="SAM" id="SignalP"/>
    </source>
</evidence>
<evidence type="ECO:0000256" key="3">
    <source>
        <dbReference type="ARBA" id="ARBA00022448"/>
    </source>
</evidence>
<dbReference type="PANTHER" id="PTHR30024">
    <property type="entry name" value="ALIPHATIC SULFONATES-BINDING PROTEIN-RELATED"/>
    <property type="match status" value="1"/>
</dbReference>
<comment type="caution">
    <text evidence="7">The sequence shown here is derived from an EMBL/GenBank/DDBJ whole genome shotgun (WGS) entry which is preliminary data.</text>
</comment>